<organism evidence="1 2">
    <name type="scientific">Ensete ventricosum</name>
    <name type="common">Abyssinian banana</name>
    <name type="synonym">Musa ensete</name>
    <dbReference type="NCBI Taxonomy" id="4639"/>
    <lineage>
        <taxon>Eukaryota</taxon>
        <taxon>Viridiplantae</taxon>
        <taxon>Streptophyta</taxon>
        <taxon>Embryophyta</taxon>
        <taxon>Tracheophyta</taxon>
        <taxon>Spermatophyta</taxon>
        <taxon>Magnoliopsida</taxon>
        <taxon>Liliopsida</taxon>
        <taxon>Zingiberales</taxon>
        <taxon>Musaceae</taxon>
        <taxon>Ensete</taxon>
    </lineage>
</organism>
<evidence type="ECO:0000313" key="2">
    <source>
        <dbReference type="Proteomes" id="UP000287651"/>
    </source>
</evidence>
<evidence type="ECO:0000313" key="1">
    <source>
        <dbReference type="EMBL" id="RRT75233.1"/>
    </source>
</evidence>
<accession>A0A427AG59</accession>
<dbReference type="AlphaFoldDB" id="A0A427AG59"/>
<comment type="caution">
    <text evidence="1">The sequence shown here is derived from an EMBL/GenBank/DDBJ whole genome shotgun (WGS) entry which is preliminary data.</text>
</comment>
<gene>
    <name evidence="1" type="ORF">B296_00003780</name>
</gene>
<proteinExistence type="predicted"/>
<protein>
    <submittedName>
        <fullName evidence="1">Uncharacterized protein</fullName>
    </submittedName>
</protein>
<dbReference type="EMBL" id="AMZH03002544">
    <property type="protein sequence ID" value="RRT75233.1"/>
    <property type="molecule type" value="Genomic_DNA"/>
</dbReference>
<sequence>MRETELLLLQVFVCVCVCGISCFRWSAQRVSSAGEMMPLPSEKLLGSATGKFGQAAVSSTAQETWLVQALDVVIYRRKARTAFSSFTMEEESCVWLVNCVFSFFVFGKLWMSDHAVYI</sequence>
<reference evidence="1 2" key="1">
    <citation type="journal article" date="2014" name="Agronomy (Basel)">
        <title>A Draft Genome Sequence for Ensete ventricosum, the Drought-Tolerant Tree Against Hunger.</title>
        <authorList>
            <person name="Harrison J."/>
            <person name="Moore K.A."/>
            <person name="Paszkiewicz K."/>
            <person name="Jones T."/>
            <person name="Grant M."/>
            <person name="Ambacheew D."/>
            <person name="Muzemil S."/>
            <person name="Studholme D.J."/>
        </authorList>
    </citation>
    <scope>NUCLEOTIDE SEQUENCE [LARGE SCALE GENOMIC DNA]</scope>
</reference>
<dbReference type="Proteomes" id="UP000287651">
    <property type="component" value="Unassembled WGS sequence"/>
</dbReference>
<name>A0A427AG59_ENSVE</name>